<keyword evidence="1" id="KW-0812">Transmembrane</keyword>
<feature type="transmembrane region" description="Helical" evidence="1">
    <location>
        <begin position="6"/>
        <end position="23"/>
    </location>
</feature>
<dbReference type="Proteomes" id="UP001499915">
    <property type="component" value="Unassembled WGS sequence"/>
</dbReference>
<comment type="caution">
    <text evidence="2">The sequence shown here is derived from an EMBL/GenBank/DDBJ whole genome shotgun (WGS) entry which is preliminary data.</text>
</comment>
<feature type="transmembrane region" description="Helical" evidence="1">
    <location>
        <begin position="35"/>
        <end position="57"/>
    </location>
</feature>
<evidence type="ECO:0000256" key="1">
    <source>
        <dbReference type="SAM" id="Phobius"/>
    </source>
</evidence>
<dbReference type="RefSeq" id="WP_343800900.1">
    <property type="nucleotide sequence ID" value="NZ_BAAAET010000001.1"/>
</dbReference>
<feature type="transmembrane region" description="Helical" evidence="1">
    <location>
        <begin position="69"/>
        <end position="89"/>
    </location>
</feature>
<proteinExistence type="predicted"/>
<accession>A0ABP3TCE6</accession>
<evidence type="ECO:0000313" key="3">
    <source>
        <dbReference type="Proteomes" id="UP001499915"/>
    </source>
</evidence>
<sequence length="92" mass="10004">MDELLPSWLTLAGFILPALILILKEHPRNLATVSYLMVIAGFCLLGGLLFSAALIHWQPGIGKPLLSSSLVVLGALLSLGGRTLWLRWLKVD</sequence>
<protein>
    <submittedName>
        <fullName evidence="2">Uncharacterized protein</fullName>
    </submittedName>
</protein>
<keyword evidence="3" id="KW-1185">Reference proteome</keyword>
<keyword evidence="1" id="KW-0472">Membrane</keyword>
<dbReference type="EMBL" id="BAAAET010000001">
    <property type="protein sequence ID" value="GAA0681063.1"/>
    <property type="molecule type" value="Genomic_DNA"/>
</dbReference>
<gene>
    <name evidence="2" type="ORF">GCM10009104_01950</name>
</gene>
<reference evidence="3" key="1">
    <citation type="journal article" date="2019" name="Int. J. Syst. Evol. Microbiol.">
        <title>The Global Catalogue of Microorganisms (GCM) 10K type strain sequencing project: providing services to taxonomists for standard genome sequencing and annotation.</title>
        <authorList>
            <consortium name="The Broad Institute Genomics Platform"/>
            <consortium name="The Broad Institute Genome Sequencing Center for Infectious Disease"/>
            <person name="Wu L."/>
            <person name="Ma J."/>
        </authorList>
    </citation>
    <scope>NUCLEOTIDE SEQUENCE [LARGE SCALE GENOMIC DNA]</scope>
    <source>
        <strain evidence="3">JCM 15134</strain>
    </source>
</reference>
<keyword evidence="1" id="KW-1133">Transmembrane helix</keyword>
<name>A0ABP3TCE6_9GAMM</name>
<organism evidence="2 3">
    <name type="scientific">Marinobacterium maritimum</name>
    <dbReference type="NCBI Taxonomy" id="500162"/>
    <lineage>
        <taxon>Bacteria</taxon>
        <taxon>Pseudomonadati</taxon>
        <taxon>Pseudomonadota</taxon>
        <taxon>Gammaproteobacteria</taxon>
        <taxon>Oceanospirillales</taxon>
        <taxon>Oceanospirillaceae</taxon>
        <taxon>Marinobacterium</taxon>
    </lineage>
</organism>
<evidence type="ECO:0000313" key="2">
    <source>
        <dbReference type="EMBL" id="GAA0681063.1"/>
    </source>
</evidence>